<dbReference type="Proteomes" id="UP000287156">
    <property type="component" value="Unassembled WGS sequence"/>
</dbReference>
<dbReference type="GO" id="GO:0003723">
    <property type="term" value="F:RNA binding"/>
    <property type="evidence" value="ECO:0007669"/>
    <property type="project" value="UniProtKB-KW"/>
</dbReference>
<dbReference type="OrthoDB" id="9799580at2"/>
<dbReference type="Pfam" id="PF04309">
    <property type="entry name" value="G3P_antiterm"/>
    <property type="match status" value="1"/>
</dbReference>
<gene>
    <name evidence="2" type="ORF">D4T97_002325</name>
</gene>
<evidence type="ECO:0000256" key="1">
    <source>
        <dbReference type="PIRNR" id="PIRNR016897"/>
    </source>
</evidence>
<comment type="caution">
    <text evidence="2">The sequence shown here is derived from an EMBL/GenBank/DDBJ whole genome shotgun (WGS) entry which is preliminary data.</text>
</comment>
<accession>A0A429Y8I2</accession>
<organism evidence="2 3">
    <name type="scientific">Siminovitchia acidinfaciens</name>
    <dbReference type="NCBI Taxonomy" id="2321395"/>
    <lineage>
        <taxon>Bacteria</taxon>
        <taxon>Bacillati</taxon>
        <taxon>Bacillota</taxon>
        <taxon>Bacilli</taxon>
        <taxon>Bacillales</taxon>
        <taxon>Bacillaceae</taxon>
        <taxon>Siminovitchia</taxon>
    </lineage>
</organism>
<dbReference type="GO" id="GO:0006071">
    <property type="term" value="P:glycerol metabolic process"/>
    <property type="evidence" value="ECO:0007669"/>
    <property type="project" value="UniProtKB-UniRule"/>
</dbReference>
<evidence type="ECO:0000313" key="3">
    <source>
        <dbReference type="Proteomes" id="UP000287156"/>
    </source>
</evidence>
<sequence>MEKVFEERLKKYKLIAAIKEPKSIEKVIKYKDNISAVILMTGNILNVKQYVDVLQSEGLPVILHVEKIGGLQVDQYGIDFIIDYIKPFGIVTTKSGIIKRAKSRGMFVVQRIFLIDTEVYEHLLNSLEHLQADIVEIMPSRAPDFLDKLSGASPVPVITGGLLSTVNHAKEALEHGAAAVTTSNTEMWKLDMNNL</sequence>
<keyword evidence="1" id="KW-0694">RNA-binding</keyword>
<name>A0A429Y8I2_9BACI</name>
<keyword evidence="3" id="KW-1185">Reference proteome</keyword>
<proteinExistence type="predicted"/>
<dbReference type="PANTHER" id="PTHR35787">
    <property type="entry name" value="GLYCEROL UPTAKE OPERON ANTITERMINATOR REGULATORY PROTEIN"/>
    <property type="match status" value="1"/>
</dbReference>
<dbReference type="GO" id="GO:0006355">
    <property type="term" value="P:regulation of DNA-templated transcription"/>
    <property type="evidence" value="ECO:0007669"/>
    <property type="project" value="InterPro"/>
</dbReference>
<dbReference type="PANTHER" id="PTHR35787:SF1">
    <property type="entry name" value="GLYCEROL UPTAKE OPERON ANTITERMINATOR REGULATORY PROTEIN"/>
    <property type="match status" value="1"/>
</dbReference>
<evidence type="ECO:0000313" key="2">
    <source>
        <dbReference type="EMBL" id="RST77735.1"/>
    </source>
</evidence>
<dbReference type="AlphaFoldDB" id="A0A429Y8I2"/>
<reference evidence="2" key="1">
    <citation type="submission" date="2018-12" db="EMBL/GenBank/DDBJ databases">
        <authorList>
            <person name="Sun L."/>
            <person name="Chen Z."/>
        </authorList>
    </citation>
    <scope>NUCLEOTIDE SEQUENCE [LARGE SCALE GENOMIC DNA]</scope>
    <source>
        <strain evidence="2">3-2-2</strain>
    </source>
</reference>
<keyword evidence="1" id="KW-0805">Transcription regulation</keyword>
<dbReference type="Gene3D" id="3.20.20.70">
    <property type="entry name" value="Aldolase class I"/>
    <property type="match status" value="1"/>
</dbReference>
<keyword evidence="1" id="KW-0804">Transcription</keyword>
<dbReference type="EMBL" id="QYTV02000001">
    <property type="protein sequence ID" value="RST77735.1"/>
    <property type="molecule type" value="Genomic_DNA"/>
</dbReference>
<dbReference type="PIRSF" id="PIRSF016897">
    <property type="entry name" value="GlpP"/>
    <property type="match status" value="1"/>
</dbReference>
<dbReference type="SUPFAM" id="SSF110391">
    <property type="entry name" value="GlpP-like"/>
    <property type="match status" value="1"/>
</dbReference>
<keyword evidence="1" id="KW-0319">Glycerol metabolism</keyword>
<comment type="function">
    <text evidence="1">Regulates expression of the glpD operon. In the presence of glycerol 3-phosphate (G3P) causes antitermination of transcription of glpD at the inverted repeat of the leader region to enhance its transcription. Binds and stabilizes glpD leader mRNA.</text>
</comment>
<dbReference type="InterPro" id="IPR006699">
    <property type="entry name" value="GlpP"/>
</dbReference>
<protein>
    <recommendedName>
        <fullName evidence="1">Glycerol uptake operon antiterminator regulatory protein</fullName>
    </recommendedName>
</protein>
<dbReference type="InterPro" id="IPR013785">
    <property type="entry name" value="Aldolase_TIM"/>
</dbReference>